<evidence type="ECO:0000256" key="1">
    <source>
        <dbReference type="SAM" id="Phobius"/>
    </source>
</evidence>
<comment type="caution">
    <text evidence="3">The sequence shown here is derived from an EMBL/GenBank/DDBJ whole genome shotgun (WGS) entry which is preliminary data.</text>
</comment>
<keyword evidence="1" id="KW-0812">Transmembrane</keyword>
<accession>A0A3E4NAS9</accession>
<evidence type="ECO:0000313" key="4">
    <source>
        <dbReference type="Proteomes" id="UP000261210"/>
    </source>
</evidence>
<sequence length="73" mass="8370">MTVYDNDTVTITSGYRHYFFSASISYISVFSVLIFSTPIRGLTLTSREYLQRFLFGLSVRISLCTFPFTPLLP</sequence>
<keyword evidence="1" id="KW-1133">Transmembrane helix</keyword>
<feature type="transmembrane region" description="Helical" evidence="1">
    <location>
        <begin position="18"/>
        <end position="37"/>
    </location>
</feature>
<reference evidence="2 5" key="2">
    <citation type="journal article" date="2019" name="Nat. Med.">
        <title>A library of human gut bacterial isolates paired with longitudinal multiomics data enables mechanistic microbiome research.</title>
        <authorList>
            <person name="Poyet M."/>
            <person name="Groussin M."/>
            <person name="Gibbons S.M."/>
            <person name="Avila-Pacheco J."/>
            <person name="Jiang X."/>
            <person name="Kearney S.M."/>
            <person name="Perrotta A.R."/>
            <person name="Berdy B."/>
            <person name="Zhao S."/>
            <person name="Lieberman T.D."/>
            <person name="Swanson P.K."/>
            <person name="Smith M."/>
            <person name="Roesemann S."/>
            <person name="Alexander J.E."/>
            <person name="Rich S.A."/>
            <person name="Livny J."/>
            <person name="Vlamakis H."/>
            <person name="Clish C."/>
            <person name="Bullock K."/>
            <person name="Deik A."/>
            <person name="Scott J."/>
            <person name="Pierce K.A."/>
            <person name="Xavier R.J."/>
            <person name="Alm E.J."/>
        </authorList>
    </citation>
    <scope>NUCLEOTIDE SEQUENCE [LARGE SCALE GENOMIC DNA]</scope>
    <source>
        <strain evidence="2 5">BIOML-A7</strain>
    </source>
</reference>
<gene>
    <name evidence="3" type="ORF">DXD03_16445</name>
    <name evidence="2" type="ORF">GAZ26_21820</name>
</gene>
<proteinExistence type="predicted"/>
<evidence type="ECO:0000313" key="2">
    <source>
        <dbReference type="EMBL" id="KAB6418781.1"/>
    </source>
</evidence>
<evidence type="ECO:0000313" key="3">
    <source>
        <dbReference type="EMBL" id="RGK59975.1"/>
    </source>
</evidence>
<reference evidence="3 4" key="1">
    <citation type="submission" date="2018-08" db="EMBL/GenBank/DDBJ databases">
        <title>A genome reference for cultivated species of the human gut microbiota.</title>
        <authorList>
            <person name="Zou Y."/>
            <person name="Xue W."/>
            <person name="Luo G."/>
        </authorList>
    </citation>
    <scope>NUCLEOTIDE SEQUENCE [LARGE SCALE GENOMIC DNA]</scope>
    <source>
        <strain evidence="3 4">TF10-34</strain>
    </source>
</reference>
<dbReference type="EMBL" id="QSQU01000024">
    <property type="protein sequence ID" value="RGK59975.1"/>
    <property type="molecule type" value="Genomic_DNA"/>
</dbReference>
<name>A0A3E4NAS9_9BACE</name>
<protein>
    <submittedName>
        <fullName evidence="3">Uncharacterized protein</fullName>
    </submittedName>
</protein>
<dbReference type="Proteomes" id="UP000471447">
    <property type="component" value="Unassembled WGS sequence"/>
</dbReference>
<dbReference type="Proteomes" id="UP000261210">
    <property type="component" value="Unassembled WGS sequence"/>
</dbReference>
<keyword evidence="1" id="KW-0472">Membrane</keyword>
<organism evidence="3 4">
    <name type="scientific">Bacteroides xylanisolvens</name>
    <dbReference type="NCBI Taxonomy" id="371601"/>
    <lineage>
        <taxon>Bacteria</taxon>
        <taxon>Pseudomonadati</taxon>
        <taxon>Bacteroidota</taxon>
        <taxon>Bacteroidia</taxon>
        <taxon>Bacteroidales</taxon>
        <taxon>Bacteroidaceae</taxon>
        <taxon>Bacteroides</taxon>
    </lineage>
</organism>
<dbReference type="AlphaFoldDB" id="A0A3E4NAS9"/>
<dbReference type="EMBL" id="WDCG01000032">
    <property type="protein sequence ID" value="KAB6418781.1"/>
    <property type="molecule type" value="Genomic_DNA"/>
</dbReference>
<evidence type="ECO:0000313" key="5">
    <source>
        <dbReference type="Proteomes" id="UP000471447"/>
    </source>
</evidence>